<name>A0A1V6QME2_9EURO</name>
<feature type="chain" id="PRO_5012053991" description="Granulins domain-containing protein" evidence="3">
    <location>
        <begin position="19"/>
        <end position="334"/>
    </location>
</feature>
<dbReference type="EMBL" id="MDYN01000001">
    <property type="protein sequence ID" value="OQD90428.1"/>
    <property type="molecule type" value="Genomic_DNA"/>
</dbReference>
<dbReference type="Proteomes" id="UP000191672">
    <property type="component" value="Unassembled WGS sequence"/>
</dbReference>
<keyword evidence="2" id="KW-0472">Membrane</keyword>
<dbReference type="STRING" id="416450.A0A1V6QME2"/>
<comment type="caution">
    <text evidence="4">The sequence shown here is derived from an EMBL/GenBank/DDBJ whole genome shotgun (WGS) entry which is preliminary data.</text>
</comment>
<accession>A0A1V6QME2</accession>
<evidence type="ECO:0000313" key="5">
    <source>
        <dbReference type="Proteomes" id="UP000191672"/>
    </source>
</evidence>
<dbReference type="OrthoDB" id="4777991at2759"/>
<feature type="transmembrane region" description="Helical" evidence="2">
    <location>
        <begin position="310"/>
        <end position="332"/>
    </location>
</feature>
<keyword evidence="2" id="KW-0812">Transmembrane</keyword>
<proteinExistence type="predicted"/>
<evidence type="ECO:0000256" key="1">
    <source>
        <dbReference type="SAM" id="MobiDB-lite"/>
    </source>
</evidence>
<keyword evidence="2" id="KW-1133">Transmembrane helix</keyword>
<protein>
    <recommendedName>
        <fullName evidence="6">Granulins domain-containing protein</fullName>
    </recommendedName>
</protein>
<evidence type="ECO:0000313" key="4">
    <source>
        <dbReference type="EMBL" id="OQD90428.1"/>
    </source>
</evidence>
<feature type="signal peptide" evidence="3">
    <location>
        <begin position="1"/>
        <end position="18"/>
    </location>
</feature>
<organism evidence="4 5">
    <name type="scientific">Penicillium antarcticum</name>
    <dbReference type="NCBI Taxonomy" id="416450"/>
    <lineage>
        <taxon>Eukaryota</taxon>
        <taxon>Fungi</taxon>
        <taxon>Dikarya</taxon>
        <taxon>Ascomycota</taxon>
        <taxon>Pezizomycotina</taxon>
        <taxon>Eurotiomycetes</taxon>
        <taxon>Eurotiomycetidae</taxon>
        <taxon>Eurotiales</taxon>
        <taxon>Aspergillaceae</taxon>
        <taxon>Penicillium</taxon>
    </lineage>
</organism>
<sequence length="334" mass="34918">MKSLILPTLLLLSSLSTAANLQDEPQLFSNVSVDLASERTLSTRDLGLGSDFNILNARAGDCRIGYSECPNDTDYCCQTGKTCCSGTSYCASPGAVCCADYGTCREGWKCCTGTGCAPIGGECCSGGYYCPAGKHCRIWKGENVCCPSTGCIGEFDTGSDEDIVGGAEATETATETATITSVYTAPTITATALDYEYYYTTIYWTYWFYFWTSISPYTVRTVTSTSTTTTTVWSVYMTDSDEATSSLRSKSSSYSFSVPYWATSLSSSSEPVTISTADPTPSATSGPSGDDTGGNSASDITSTFGDSAPLVSVSTTGVMAAVLAAAIGGLAFGL</sequence>
<evidence type="ECO:0000256" key="3">
    <source>
        <dbReference type="SAM" id="SignalP"/>
    </source>
</evidence>
<dbReference type="AlphaFoldDB" id="A0A1V6QME2"/>
<evidence type="ECO:0008006" key="6">
    <source>
        <dbReference type="Google" id="ProtNLM"/>
    </source>
</evidence>
<gene>
    <name evidence="4" type="ORF">PENANT_c001G02167</name>
</gene>
<feature type="region of interest" description="Disordered" evidence="1">
    <location>
        <begin position="270"/>
        <end position="299"/>
    </location>
</feature>
<evidence type="ECO:0000256" key="2">
    <source>
        <dbReference type="SAM" id="Phobius"/>
    </source>
</evidence>
<keyword evidence="5" id="KW-1185">Reference proteome</keyword>
<keyword evidence="3" id="KW-0732">Signal</keyword>
<reference evidence="5" key="1">
    <citation type="journal article" date="2017" name="Nat. Microbiol.">
        <title>Global analysis of biosynthetic gene clusters reveals vast potential of secondary metabolite production in Penicillium species.</title>
        <authorList>
            <person name="Nielsen J.C."/>
            <person name="Grijseels S."/>
            <person name="Prigent S."/>
            <person name="Ji B."/>
            <person name="Dainat J."/>
            <person name="Nielsen K.F."/>
            <person name="Frisvad J.C."/>
            <person name="Workman M."/>
            <person name="Nielsen J."/>
        </authorList>
    </citation>
    <scope>NUCLEOTIDE SEQUENCE [LARGE SCALE GENOMIC DNA]</scope>
    <source>
        <strain evidence="5">IBT 31811</strain>
    </source>
</reference>